<evidence type="ECO:0000313" key="3">
    <source>
        <dbReference type="EMBL" id="XCG72145.1"/>
    </source>
</evidence>
<dbReference type="RefSeq" id="WP_339552789.1">
    <property type="nucleotide sequence ID" value="NZ_CP159258.1"/>
</dbReference>
<dbReference type="GO" id="GO:0004519">
    <property type="term" value="F:endonuclease activity"/>
    <property type="evidence" value="ECO:0007669"/>
    <property type="project" value="UniProtKB-KW"/>
</dbReference>
<keyword evidence="3" id="KW-0540">Nuclease</keyword>
<gene>
    <name evidence="3" type="ORF">ABVN21_15365</name>
</gene>
<keyword evidence="3" id="KW-0255">Endonuclease</keyword>
<evidence type="ECO:0000259" key="2">
    <source>
        <dbReference type="Pfam" id="PF08722"/>
    </source>
</evidence>
<evidence type="ECO:0000256" key="1">
    <source>
        <dbReference type="SAM" id="MobiDB-lite"/>
    </source>
</evidence>
<protein>
    <submittedName>
        <fullName evidence="3">TnsA endonuclease N-terminal domain-containing protein</fullName>
    </submittedName>
</protein>
<proteinExistence type="predicted"/>
<feature type="domain" description="TnsA endonuclease N-terminal" evidence="2">
    <location>
        <begin position="56"/>
        <end position="128"/>
    </location>
</feature>
<feature type="region of interest" description="Disordered" evidence="1">
    <location>
        <begin position="1"/>
        <end position="20"/>
    </location>
</feature>
<keyword evidence="3" id="KW-0378">Hydrolase</keyword>
<reference evidence="3" key="1">
    <citation type="submission" date="2024-06" db="EMBL/GenBank/DDBJ databases">
        <title>The Caenorhabditis elegans bacterial microbiome influences microsporidia infection through nutrient limitation and inhibiting parasite invasion.</title>
        <authorList>
            <person name="Tamim El Jarkass H."/>
            <person name="Castelblanco S."/>
            <person name="Kaur M."/>
            <person name="Wan Y.C."/>
            <person name="Ellis A.E."/>
            <person name="Sheldon R.D."/>
            <person name="Lien E.C."/>
            <person name="Burton N.O."/>
            <person name="Wright G.D."/>
            <person name="Reinke A.W."/>
        </authorList>
    </citation>
    <scope>NUCLEOTIDE SEQUENCE</scope>
    <source>
        <strain evidence="3">MYb327</strain>
    </source>
</reference>
<dbReference type="AlphaFoldDB" id="A0AAU8DWI6"/>
<dbReference type="EMBL" id="CP159258">
    <property type="protein sequence ID" value="XCG72145.1"/>
    <property type="molecule type" value="Genomic_DNA"/>
</dbReference>
<name>A0AAU8DWI6_9PSED</name>
<sequence length="220" mass="25794">MIITSKKMNLDDGPARQSSRRRRQNFIVDFPSLKNGRSMVCDAVLESAYCIWLEHDPQVAKYYTQPHTFTWVDDGQHYRYTPDFLVVLAHGASYFTEVKQDFSKQRPERLAKLESFNALCIREGWSFRRRDQLSITGPTTYQTLKALYSRLRPYNEQQQMFFYHYVHQREWPTTLGDLVQDSSAPNIATICYNLFTGHLMADLSQRLTLDLLVNRAPSHE</sequence>
<organism evidence="3">
    <name type="scientific">Pseudomonas sp. MYb327</name>
    <dbReference type="NCBI Taxonomy" id="2745230"/>
    <lineage>
        <taxon>Bacteria</taxon>
        <taxon>Pseudomonadati</taxon>
        <taxon>Pseudomonadota</taxon>
        <taxon>Gammaproteobacteria</taxon>
        <taxon>Pseudomonadales</taxon>
        <taxon>Pseudomonadaceae</taxon>
        <taxon>Pseudomonas</taxon>
    </lineage>
</organism>
<dbReference type="Pfam" id="PF08722">
    <property type="entry name" value="Tn7_TnsA-like_N"/>
    <property type="match status" value="1"/>
</dbReference>
<accession>A0AAU8DWI6</accession>
<dbReference type="InterPro" id="IPR014833">
    <property type="entry name" value="TnsA_N"/>
</dbReference>